<protein>
    <recommendedName>
        <fullName evidence="4">DUF2799 domain-containing protein</fullName>
    </recommendedName>
</protein>
<dbReference type="Pfam" id="PF10973">
    <property type="entry name" value="DUF2799"/>
    <property type="match status" value="1"/>
</dbReference>
<comment type="caution">
    <text evidence="2">The sequence shown here is derived from an EMBL/GenBank/DDBJ whole genome shotgun (WGS) entry which is preliminary data.</text>
</comment>
<evidence type="ECO:0000313" key="2">
    <source>
        <dbReference type="EMBL" id="PJI32857.1"/>
    </source>
</evidence>
<evidence type="ECO:0008006" key="4">
    <source>
        <dbReference type="Google" id="ProtNLM"/>
    </source>
</evidence>
<organism evidence="2 3">
    <name type="scientific">Acinetobacter pseudolwoffii</name>
    <dbReference type="NCBI Taxonomy" id="2053287"/>
    <lineage>
        <taxon>Bacteria</taxon>
        <taxon>Pseudomonadati</taxon>
        <taxon>Pseudomonadota</taxon>
        <taxon>Gammaproteobacteria</taxon>
        <taxon>Moraxellales</taxon>
        <taxon>Moraxellaceae</taxon>
        <taxon>Acinetobacter</taxon>
    </lineage>
</organism>
<dbReference type="Proteomes" id="UP000242351">
    <property type="component" value="Unassembled WGS sequence"/>
</dbReference>
<dbReference type="RefSeq" id="WP_100357592.1">
    <property type="nucleotide sequence ID" value="NZ_PGOZ01000006.1"/>
</dbReference>
<dbReference type="InterPro" id="IPR021242">
    <property type="entry name" value="DUF2799"/>
</dbReference>
<reference evidence="2 3" key="2">
    <citation type="submission" date="2017-12" db="EMBL/GenBank/DDBJ databases">
        <title>Revising the taxonomy of the Acinetobacter lwoffii group: the description of Acinetobacter pseudolwoffii sp. nov. and emended description of Acinetobacter lwoffii.</title>
        <authorList>
            <person name="Nemec A."/>
        </authorList>
    </citation>
    <scope>NUCLEOTIDE SEQUENCE [LARGE SCALE GENOMIC DNA]</scope>
    <source>
        <strain evidence="2 3">ANC 5347</strain>
    </source>
</reference>
<keyword evidence="1" id="KW-0175">Coiled coil</keyword>
<name>A0A2H9UMC6_9GAMM</name>
<proteinExistence type="predicted"/>
<dbReference type="AlphaFoldDB" id="A0A2H9UMC6"/>
<evidence type="ECO:0000313" key="3">
    <source>
        <dbReference type="Proteomes" id="UP000242351"/>
    </source>
</evidence>
<evidence type="ECO:0000256" key="1">
    <source>
        <dbReference type="SAM" id="Coils"/>
    </source>
</evidence>
<feature type="coiled-coil region" evidence="1">
    <location>
        <begin position="145"/>
        <end position="179"/>
    </location>
</feature>
<dbReference type="EMBL" id="PGOZ01000006">
    <property type="protein sequence ID" value="PJI32857.1"/>
    <property type="molecule type" value="Genomic_DNA"/>
</dbReference>
<sequence length="183" mass="21100">MKLKMLLLGSIVMLNGCAIMSKNECLSANWGLIGQNDGYNGNGSFMQKRTQACMKHNAILDTEAYTTGYKKGLKNYCNPQTIFDYALQGRGTYQSCPMEMQNNLRPYYNVANKFYVANKNLKSIEDTIATAKSNMYNSDLKEESRKYYREKYNEANNKLGQVQREYNMAEREILQFKRTASFE</sequence>
<gene>
    <name evidence="2" type="ORF">CU320_07065</name>
</gene>
<accession>A0A2H9UMC6</accession>
<reference evidence="2 3" key="1">
    <citation type="submission" date="2017-11" db="EMBL/GenBank/DDBJ databases">
        <authorList>
            <person name="Han C.G."/>
        </authorList>
    </citation>
    <scope>NUCLEOTIDE SEQUENCE [LARGE SCALE GENOMIC DNA]</scope>
    <source>
        <strain evidence="2 3">ANC 5347</strain>
    </source>
</reference>